<keyword evidence="4" id="KW-1185">Reference proteome</keyword>
<evidence type="ECO:0000259" key="2">
    <source>
        <dbReference type="Pfam" id="PF06985"/>
    </source>
</evidence>
<reference evidence="3 4" key="1">
    <citation type="journal article" date="2013" name="BMC Genomics">
        <title>Genomics-driven discovery of the pneumocandin biosynthetic gene cluster in the fungus Glarea lozoyensis.</title>
        <authorList>
            <person name="Chen L."/>
            <person name="Yue Q."/>
            <person name="Zhang X."/>
            <person name="Xiang M."/>
            <person name="Wang C."/>
            <person name="Li S."/>
            <person name="Che Y."/>
            <person name="Ortiz-Lopez F.J."/>
            <person name="Bills G.F."/>
            <person name="Liu X."/>
            <person name="An Z."/>
        </authorList>
    </citation>
    <scope>NUCLEOTIDE SEQUENCE [LARGE SCALE GENOMIC DNA]</scope>
    <source>
        <strain evidence="4">ATCC 20868 / MF5171</strain>
    </source>
</reference>
<dbReference type="InterPro" id="IPR010730">
    <property type="entry name" value="HET"/>
</dbReference>
<dbReference type="EMBL" id="KE145356">
    <property type="protein sequence ID" value="EPE34714.1"/>
    <property type="molecule type" value="Genomic_DNA"/>
</dbReference>
<evidence type="ECO:0000313" key="4">
    <source>
        <dbReference type="Proteomes" id="UP000016922"/>
    </source>
</evidence>
<dbReference type="PANTHER" id="PTHR24148">
    <property type="entry name" value="ANKYRIN REPEAT DOMAIN-CONTAINING PROTEIN 39 HOMOLOG-RELATED"/>
    <property type="match status" value="1"/>
</dbReference>
<dbReference type="HOGENOM" id="CLU_004184_7_0_1"/>
<evidence type="ECO:0000313" key="3">
    <source>
        <dbReference type="EMBL" id="EPE34714.1"/>
    </source>
</evidence>
<dbReference type="GeneID" id="19469455"/>
<sequence>MAAPQVPHRYLYSYQPLQTPREFRLIRFRDFLHNELCELEIFDIDTAPPFSALSYTWGAPLSTAKSVEEYGPETSKILIIETATGHKQLSVLKNLYEGLCQLTRSNAPKYLWVDAICINQQDVEERCSQVTLMGAVYSFCQEVIVWLGKDESNLKHFKYLHEQFLPALWQYGEQHGTDLILKSNWTLDLVHERLKLDTRKYWNGYARFYDERRWFSRAWVLQELTLARNVTVLAGTSKLDWDEMSALANIMSMNGLGLLLQKSLPPSKRNNRQIIGFECLRLHTFRSLYQQLAPPKLLSARPSRASTMQSLASVESNTSLTESIVSLTVTDISSMKKKGYQLAKSLRESSSKNVEPITKLFASSRSPKLHSWDSMRNWSSGLISKFNYVYNSRANNHRADATGFSQWTTALIDNLIPSDDPIDRWNTVFLCCCQWVRYFEATKLHDKIYGVLGIIDMLRPPDVAPPIYPDYNKSVEEIYTSIAFYFARHLPHLTILSCVQDKHSRTLKGLPSWVPDFAALSNEDLSFTATANWNASKAGPCQSYERKLLGTTLELRGACFDVIESTVSVFVPPDWAGDGSHVPDGTVMSSHILGHFEKIIRFICEEDKPWPYKRSRLEVLVATLVAGQLGAQPVKNEIPSEEEEDSYFPTFLPTEAPTSEPTTVESGLGLNIKSLTPDWTSKSFHRRGKSQTSPVTPSPSQFLTNREKSTSYSSLTASPEQTTLSPNPNSLRTTRKRTHSLNTTESFPYDKAIFQFRMWVLCMLIAGTLSPTTAASVTSTLAAISHLSSLCPPSLGHLPTQAEVSAASAAAKGTPKMSAMFQGLEHATGVGDFANGQFSEFDARWGVTQGRLRMFRTRGGYLGMGPVSAGVGDEVWVLGDARVPFVLREVEGGRELVGETYLYGCMHGEMMTGEVVGRVGSVFLV</sequence>
<feature type="region of interest" description="Disordered" evidence="1">
    <location>
        <begin position="679"/>
        <end position="739"/>
    </location>
</feature>
<name>S3DC96_GLAL2</name>
<feature type="compositionally biased region" description="Polar residues" evidence="1">
    <location>
        <begin position="656"/>
        <end position="665"/>
    </location>
</feature>
<gene>
    <name evidence="3" type="ORF">GLAREA_10408</name>
</gene>
<organism evidence="3 4">
    <name type="scientific">Glarea lozoyensis (strain ATCC 20868 / MF5171)</name>
    <dbReference type="NCBI Taxonomy" id="1116229"/>
    <lineage>
        <taxon>Eukaryota</taxon>
        <taxon>Fungi</taxon>
        <taxon>Dikarya</taxon>
        <taxon>Ascomycota</taxon>
        <taxon>Pezizomycotina</taxon>
        <taxon>Leotiomycetes</taxon>
        <taxon>Helotiales</taxon>
        <taxon>Helotiaceae</taxon>
        <taxon>Glarea</taxon>
    </lineage>
</organism>
<evidence type="ECO:0000256" key="1">
    <source>
        <dbReference type="SAM" id="MobiDB-lite"/>
    </source>
</evidence>
<dbReference type="PANTHER" id="PTHR24148:SF73">
    <property type="entry name" value="HET DOMAIN PROTEIN (AFU_ORTHOLOGUE AFUA_8G01020)"/>
    <property type="match status" value="1"/>
</dbReference>
<dbReference type="Pfam" id="PF06985">
    <property type="entry name" value="HET"/>
    <property type="match status" value="1"/>
</dbReference>
<proteinExistence type="predicted"/>
<feature type="compositionally biased region" description="Low complexity" evidence="1">
    <location>
        <begin position="690"/>
        <end position="701"/>
    </location>
</feature>
<dbReference type="RefSeq" id="XP_008078649.1">
    <property type="nucleotide sequence ID" value="XM_008080458.1"/>
</dbReference>
<dbReference type="Proteomes" id="UP000016922">
    <property type="component" value="Unassembled WGS sequence"/>
</dbReference>
<dbReference type="Pfam" id="PF26639">
    <property type="entry name" value="Het-6_barrel"/>
    <property type="match status" value="1"/>
</dbReference>
<feature type="compositionally biased region" description="Polar residues" evidence="1">
    <location>
        <begin position="710"/>
        <end position="732"/>
    </location>
</feature>
<dbReference type="KEGG" id="glz:GLAREA_10408"/>
<feature type="domain" description="Heterokaryon incompatibility" evidence="2">
    <location>
        <begin position="50"/>
        <end position="223"/>
    </location>
</feature>
<protein>
    <recommendedName>
        <fullName evidence="2">Heterokaryon incompatibility domain-containing protein</fullName>
    </recommendedName>
</protein>
<dbReference type="eggNOG" id="ENOG502RUHV">
    <property type="taxonomic scope" value="Eukaryota"/>
</dbReference>
<dbReference type="OrthoDB" id="5386682at2759"/>
<feature type="region of interest" description="Disordered" evidence="1">
    <location>
        <begin position="634"/>
        <end position="667"/>
    </location>
</feature>
<dbReference type="AlphaFoldDB" id="S3DC96"/>
<dbReference type="InterPro" id="IPR052895">
    <property type="entry name" value="HetReg/Transcr_Mod"/>
</dbReference>
<dbReference type="OMA" id="WDEMSAL"/>
<accession>S3DC96</accession>